<dbReference type="Pfam" id="PF18084">
    <property type="entry name" value="ARTD15_N"/>
    <property type="match status" value="1"/>
</dbReference>
<keyword evidence="3" id="KW-1185">Reference proteome</keyword>
<dbReference type="InterPro" id="IPR041400">
    <property type="entry name" value="PARP16_N"/>
</dbReference>
<dbReference type="OMA" id="LLYGQSC"/>
<reference evidence="2 3" key="1">
    <citation type="submission" date="2015-08" db="EMBL/GenBank/DDBJ databases">
        <title>Ancestral chromatin configuration constrains chromatin evolution on differentiating sex chromosomes in Drosophila.</title>
        <authorList>
            <person name="Zhou Q."/>
            <person name="Bachtrog D."/>
        </authorList>
    </citation>
    <scope>NUCLEOTIDE SEQUENCE [LARGE SCALE GENOMIC DNA]</scope>
    <source>
        <tissue evidence="2">Whole larvae</tissue>
    </source>
</reference>
<name>A0A0M5JAC1_DROBS</name>
<organism evidence="2 3">
    <name type="scientific">Drosophila busckii</name>
    <name type="common">Fruit fly</name>
    <dbReference type="NCBI Taxonomy" id="30019"/>
    <lineage>
        <taxon>Eukaryota</taxon>
        <taxon>Metazoa</taxon>
        <taxon>Ecdysozoa</taxon>
        <taxon>Arthropoda</taxon>
        <taxon>Hexapoda</taxon>
        <taxon>Insecta</taxon>
        <taxon>Pterygota</taxon>
        <taxon>Neoptera</taxon>
        <taxon>Endopterygota</taxon>
        <taxon>Diptera</taxon>
        <taxon>Brachycera</taxon>
        <taxon>Muscomorpha</taxon>
        <taxon>Ephydroidea</taxon>
        <taxon>Drosophilidae</taxon>
        <taxon>Drosophila</taxon>
    </lineage>
</organism>
<proteinExistence type="predicted"/>
<accession>A0A0M5JAC1</accession>
<evidence type="ECO:0000259" key="1">
    <source>
        <dbReference type="Pfam" id="PF18084"/>
    </source>
</evidence>
<protein>
    <submittedName>
        <fullName evidence="2">CG15925</fullName>
    </submittedName>
</protein>
<feature type="domain" description="PARP16 N-terminal" evidence="1">
    <location>
        <begin position="10"/>
        <end position="89"/>
    </location>
</feature>
<dbReference type="EMBL" id="CP012524">
    <property type="protein sequence ID" value="ALC41681.1"/>
    <property type="molecule type" value="Genomic_DNA"/>
</dbReference>
<dbReference type="STRING" id="30019.A0A0M5JAC1"/>
<evidence type="ECO:0000313" key="2">
    <source>
        <dbReference type="EMBL" id="ALC41681.1"/>
    </source>
</evidence>
<sequence length="332" mass="36757">MQQLQQLQRCLQTDLLACDARCSLFVAAVHSYRYEQLLQHCLAELQLSIDDIYAVLGSLERLELLAAQLQQGNYGGYEARVYRLLHGLLVQHGERVALSTLQAAEFEPLYAHLQIPKPSCRPTHILEVTPSLKCAHTQAYARLQATHQLRLGFYAVPLQQLYAMLTVGGLPDNGPVRITTDLEEALQLAQLGVAWGASRLGALLRCVAIVEFALVPQLVQVEQDNRHAVISDASCLQISYLLCFGESLAAQPEAPQRQLKQQLQQLLLPLTSPWPKLTERAGALLHWAHGNKYSLTLGVYLMCVCLTPPSGRCGLFHSLASSAAYALRRGFL</sequence>
<dbReference type="AlphaFoldDB" id="A0A0M5JAC1"/>
<gene>
    <name evidence="2" type="ORF">Dbus_chr2Rg1260</name>
</gene>
<evidence type="ECO:0000313" key="3">
    <source>
        <dbReference type="Proteomes" id="UP000494163"/>
    </source>
</evidence>
<dbReference type="Proteomes" id="UP000494163">
    <property type="component" value="Chromosome 2R"/>
</dbReference>
<feature type="non-terminal residue" evidence="2">
    <location>
        <position position="332"/>
    </location>
</feature>
<dbReference type="OrthoDB" id="19501at2759"/>